<dbReference type="InterPro" id="IPR020845">
    <property type="entry name" value="AMP-binding_CS"/>
</dbReference>
<evidence type="ECO:0000256" key="5">
    <source>
        <dbReference type="ARBA" id="ARBA00023043"/>
    </source>
</evidence>
<dbReference type="GO" id="GO:0003677">
    <property type="term" value="F:DNA binding"/>
    <property type="evidence" value="ECO:0007669"/>
    <property type="project" value="InterPro"/>
</dbReference>
<evidence type="ECO:0000256" key="1">
    <source>
        <dbReference type="ARBA" id="ARBA00004924"/>
    </source>
</evidence>
<gene>
    <name evidence="11" type="ORF">DDE83_003941</name>
</gene>
<dbReference type="InterPro" id="IPR000873">
    <property type="entry name" value="AMP-dep_synth/lig_dom"/>
</dbReference>
<keyword evidence="8" id="KW-0175">Coiled coil</keyword>
<dbReference type="FunFam" id="3.10.260.10:FF:000001">
    <property type="entry name" value="APSES transcription factor (MbpA)"/>
    <property type="match status" value="1"/>
</dbReference>
<evidence type="ECO:0000313" key="12">
    <source>
        <dbReference type="Proteomes" id="UP000249619"/>
    </source>
</evidence>
<protein>
    <submittedName>
        <fullName evidence="11">Apses-domain-containing protein</fullName>
    </submittedName>
</protein>
<dbReference type="Pfam" id="PF04383">
    <property type="entry name" value="KilA-N"/>
    <property type="match status" value="1"/>
</dbReference>
<organism evidence="11 12">
    <name type="scientific">Stemphylium lycopersici</name>
    <name type="common">Tomato gray leaf spot disease fungus</name>
    <name type="synonym">Thyrospora lycopersici</name>
    <dbReference type="NCBI Taxonomy" id="183478"/>
    <lineage>
        <taxon>Eukaryota</taxon>
        <taxon>Fungi</taxon>
        <taxon>Dikarya</taxon>
        <taxon>Ascomycota</taxon>
        <taxon>Pezizomycotina</taxon>
        <taxon>Dothideomycetes</taxon>
        <taxon>Pleosporomycetidae</taxon>
        <taxon>Pleosporales</taxon>
        <taxon>Pleosporineae</taxon>
        <taxon>Pleosporaceae</taxon>
        <taxon>Stemphylium</taxon>
    </lineage>
</organism>
<dbReference type="SMART" id="SM01252">
    <property type="entry name" value="KilA-N"/>
    <property type="match status" value="1"/>
</dbReference>
<dbReference type="PANTHER" id="PTHR24096:SF424">
    <property type="entry name" value="ACETYL-COA SYNTHETASE-LIKE PROTEIN-RELATED"/>
    <property type="match status" value="1"/>
</dbReference>
<dbReference type="InterPro" id="IPR018004">
    <property type="entry name" value="KilA/APSES_HTH"/>
</dbReference>
<dbReference type="GO" id="GO:0030435">
    <property type="term" value="P:sporulation resulting in formation of a cellular spore"/>
    <property type="evidence" value="ECO:0007669"/>
    <property type="project" value="UniProtKB-KW"/>
</dbReference>
<dbReference type="PROSITE" id="PS00455">
    <property type="entry name" value="AMP_BINDING"/>
    <property type="match status" value="1"/>
</dbReference>
<dbReference type="FunFam" id="1.25.40.20:FF:000291">
    <property type="entry name" value="APSES transcription factor, putative"/>
    <property type="match status" value="1"/>
</dbReference>
<dbReference type="Proteomes" id="UP000249619">
    <property type="component" value="Unassembled WGS sequence"/>
</dbReference>
<dbReference type="InterPro" id="IPR036770">
    <property type="entry name" value="Ankyrin_rpt-contain_sf"/>
</dbReference>
<feature type="repeat" description="ANK" evidence="7">
    <location>
        <begin position="885"/>
        <end position="917"/>
    </location>
</feature>
<evidence type="ECO:0000259" key="10">
    <source>
        <dbReference type="PROSITE" id="PS51299"/>
    </source>
</evidence>
<dbReference type="GO" id="GO:0048315">
    <property type="term" value="P:conidium formation"/>
    <property type="evidence" value="ECO:0007669"/>
    <property type="project" value="UniProtKB-KW"/>
</dbReference>
<feature type="repeat" description="ANK" evidence="7">
    <location>
        <begin position="1006"/>
        <end position="1038"/>
    </location>
</feature>
<dbReference type="SUPFAM" id="SSF48403">
    <property type="entry name" value="Ankyrin repeat"/>
    <property type="match status" value="1"/>
</dbReference>
<dbReference type="Gene3D" id="3.30.300.30">
    <property type="match status" value="1"/>
</dbReference>
<dbReference type="InterPro" id="IPR042099">
    <property type="entry name" value="ANL_N_sf"/>
</dbReference>
<dbReference type="Pfam" id="PF00501">
    <property type="entry name" value="AMP-binding"/>
    <property type="match status" value="1"/>
</dbReference>
<comment type="similarity">
    <text evidence="2">Belongs to the ATP-dependent AMP-binding enzyme family.</text>
</comment>
<reference evidence="12" key="1">
    <citation type="submission" date="2018-05" db="EMBL/GenBank/DDBJ databases">
        <title>Draft genome sequence of Stemphylium lycopersici strain CIDEFI 213.</title>
        <authorList>
            <person name="Medina R."/>
            <person name="Franco M.E.E."/>
            <person name="Lucentini C.G."/>
            <person name="Saparrat M.C.N."/>
            <person name="Balatti P.A."/>
        </authorList>
    </citation>
    <scope>NUCLEOTIDE SEQUENCE [LARGE SCALE GENOMIC DNA]</scope>
    <source>
        <strain evidence="12">CIDEFI 213</strain>
    </source>
</reference>
<keyword evidence="6" id="KW-0183">Conidiation</keyword>
<dbReference type="SUPFAM" id="SSF54616">
    <property type="entry name" value="DNA-binding domain of Mlu1-box binding protein MBP1"/>
    <property type="match status" value="1"/>
</dbReference>
<feature type="coiled-coil region" evidence="8">
    <location>
        <begin position="1121"/>
        <end position="1169"/>
    </location>
</feature>
<evidence type="ECO:0000313" key="11">
    <source>
        <dbReference type="EMBL" id="RAR12675.1"/>
    </source>
</evidence>
<dbReference type="Gene3D" id="3.40.50.12780">
    <property type="entry name" value="N-terminal domain of ligase-like"/>
    <property type="match status" value="1"/>
</dbReference>
<dbReference type="PANTHER" id="PTHR24096">
    <property type="entry name" value="LONG-CHAIN-FATTY-ACID--COA LIGASE"/>
    <property type="match status" value="1"/>
</dbReference>
<evidence type="ECO:0000256" key="4">
    <source>
        <dbReference type="ARBA" id="ARBA00022969"/>
    </source>
</evidence>
<keyword evidence="3" id="KW-0677">Repeat</keyword>
<dbReference type="GO" id="GO:0001228">
    <property type="term" value="F:DNA-binding transcription activator activity, RNA polymerase II-specific"/>
    <property type="evidence" value="ECO:0007669"/>
    <property type="project" value="UniProtKB-ARBA"/>
</dbReference>
<accession>A0A364N5R5</accession>
<dbReference type="EMBL" id="QGDH01000047">
    <property type="protein sequence ID" value="RAR12675.1"/>
    <property type="molecule type" value="Genomic_DNA"/>
</dbReference>
<dbReference type="PROSITE" id="PS51299">
    <property type="entry name" value="HTH_APSES"/>
    <property type="match status" value="1"/>
</dbReference>
<dbReference type="InterPro" id="IPR025110">
    <property type="entry name" value="AMP-bd_C"/>
</dbReference>
<dbReference type="InterPro" id="IPR002110">
    <property type="entry name" value="Ankyrin_rpt"/>
</dbReference>
<dbReference type="CDD" id="cd05911">
    <property type="entry name" value="Firefly_Luc_like"/>
    <property type="match status" value="1"/>
</dbReference>
<keyword evidence="5 7" id="KW-0040">ANK repeat</keyword>
<keyword evidence="12" id="KW-1185">Reference proteome</keyword>
<dbReference type="PROSITE" id="PS50088">
    <property type="entry name" value="ANK_REPEAT"/>
    <property type="match status" value="2"/>
</dbReference>
<comment type="caution">
    <text evidence="11">The sequence shown here is derived from an EMBL/GenBank/DDBJ whole genome shotgun (WGS) entry which is preliminary data.</text>
</comment>
<dbReference type="Pfam" id="PF00023">
    <property type="entry name" value="Ank"/>
    <property type="match status" value="1"/>
</dbReference>
<dbReference type="Pfam" id="PF13193">
    <property type="entry name" value="AMP-binding_C"/>
    <property type="match status" value="1"/>
</dbReference>
<dbReference type="FunFam" id="3.40.50.12780:FF:000003">
    <property type="entry name" value="Long-chain-fatty-acid--CoA ligase FadD"/>
    <property type="match status" value="1"/>
</dbReference>
<dbReference type="PROSITE" id="PS50297">
    <property type="entry name" value="ANK_REP_REGION"/>
    <property type="match status" value="1"/>
</dbReference>
<dbReference type="Gene3D" id="3.10.260.10">
    <property type="entry name" value="Transcription regulator HTH, APSES-type DNA-binding domain"/>
    <property type="match status" value="1"/>
</dbReference>
<dbReference type="Pfam" id="PF13637">
    <property type="entry name" value="Ank_4"/>
    <property type="match status" value="1"/>
</dbReference>
<keyword evidence="4" id="KW-0749">Sporulation</keyword>
<dbReference type="InterPro" id="IPR003163">
    <property type="entry name" value="Tscrpt_reg_HTH_APSES-type"/>
</dbReference>
<dbReference type="InterPro" id="IPR045851">
    <property type="entry name" value="AMP-bd_C_sf"/>
</dbReference>
<dbReference type="SMART" id="SM00248">
    <property type="entry name" value="ANK"/>
    <property type="match status" value="2"/>
</dbReference>
<dbReference type="SUPFAM" id="SSF56801">
    <property type="entry name" value="Acetyl-CoA synthetase-like"/>
    <property type="match status" value="1"/>
</dbReference>
<sequence length="1311" mass="146778">MVIKSRFSFPIPQVSLPTYIFDSPTADLPKTPILLSAKQPEKEFLSAHDYRHYAQRFASGLRRSGLQPGDRVLLFSGNTLFFPSVVMGIIMAEGVFTGANPSYIARELAYQLKDSGARYLICAEASLDTGITAAKEAGMSAEQIFVFDDGTATFEGRKVEKSTELGNIRHWSDLLDTPENGRAYAWPKLQTPEELDRIVALNYSSGTTGVAKGVMITHRNYVANCAQQLHLSSLAEDYEEKLQRKKYLCFLPMYHAMAQAVFCIGAMKQRTPVYMMPKFDFLEMLQYVQKYRITDLVLVPPVVVAMAKHPATKTFDLSSVESVGSGAAPLGREISEEFERLWLSGQVNVKQGWGMTEVTCAATGYHPAMRSESFSVGELLANCEAKIVLDDEGKVEAPQGERGEIWVRGPNVMKGYWKKPDATKETLTEDRWLKTGDVAYVDQNNYFYIVDRKKELIKVKGLQVAPAELEALLLDHPDVQDAAVIGVQANGEELPRAYIVPQSPEKATPESAEKIKAWLAERVSRHKRLEGGVHFIDVVPKNPSGKILRKALREKAALEDTKAKLSSIFFTRSLNSSYWHFSYECLSVYRHSQSRCNGPQAKEWASAHLALPRQVELVVPTPVQRDEKVPVYECNVNGNHVMRRRADDWINATHILKVADYDKPARTRILEREVQKGVHEKVQGGYGKYQGTWIPLDEGRHLAERNGVLDKMRAIFDYIPGDRSPPPAPKHATAASNRMKPPRQTAAAAAAAAAATAARNGNNNVYSLESIQSAIATAAQSQASEDAYEASQIRSQIFRDETPDNETVISESMLGDADLLDGSQYSTGGNRKRKRAIDQMSLLDQQHQIWADQLLDYFMLLDHESAVSWPEPPQSINLDRPIDEKGHAAMHWAAAMGDVGVVRELIHRGARLDCLSNNLETPLMRAVMFTNNFDKETMPSMVKIFQQTVHRTDWFGSTVFHHIAATTSSSNKYVCARWYLDCIINKLSETWIPEEVTRLLNAADQNGDTAIMIAARNGARKCVRSLLGRNVVVDIPNKKGETADDLIRELNQRRRMHGRTRQASSSPFAPPPEHRLNGHVPHLDGGPLMPVPFPSMAVREPVQYRSQTASHLMTKVAPTLLEKCEELAAAYESELQEKEAESFDAERVVKRRQAELEAVRKQVAELQGMSNGLHIDLNDDEADRQQEDELRLLVEEAESLLEIEQKAELRRLCSSMPHQNSDTSPVDMTEKMRLVLLLHRAQLERRELVREVVGNLSVAGMSEKQGTYKKLIAKALGEREEDVESMLPEILQELEEAETQERAEGLDGSPV</sequence>
<dbReference type="Gene3D" id="1.25.40.20">
    <property type="entry name" value="Ankyrin repeat-containing domain"/>
    <property type="match status" value="1"/>
</dbReference>
<evidence type="ECO:0000256" key="8">
    <source>
        <dbReference type="SAM" id="Coils"/>
    </source>
</evidence>
<dbReference type="STRING" id="183478.A0A364N5R5"/>
<comment type="pathway">
    <text evidence="1">Siderophore biosynthesis.</text>
</comment>
<evidence type="ECO:0000256" key="6">
    <source>
        <dbReference type="ARBA" id="ARBA00023321"/>
    </source>
</evidence>
<feature type="domain" description="HTH APSES-type" evidence="10">
    <location>
        <begin position="618"/>
        <end position="727"/>
    </location>
</feature>
<evidence type="ECO:0000256" key="3">
    <source>
        <dbReference type="ARBA" id="ARBA00022737"/>
    </source>
</evidence>
<proteinExistence type="inferred from homology"/>
<dbReference type="GO" id="GO:0016405">
    <property type="term" value="F:CoA-ligase activity"/>
    <property type="evidence" value="ECO:0007669"/>
    <property type="project" value="TreeGrafter"/>
</dbReference>
<dbReference type="OrthoDB" id="6718656at2759"/>
<evidence type="ECO:0000256" key="7">
    <source>
        <dbReference type="PROSITE-ProRule" id="PRU00023"/>
    </source>
</evidence>
<feature type="region of interest" description="Disordered" evidence="9">
    <location>
        <begin position="720"/>
        <end position="741"/>
    </location>
</feature>
<name>A0A364N5R5_STELY</name>
<evidence type="ECO:0000256" key="2">
    <source>
        <dbReference type="ARBA" id="ARBA00006432"/>
    </source>
</evidence>
<dbReference type="InterPro" id="IPR036887">
    <property type="entry name" value="HTH_APSES_sf"/>
</dbReference>
<evidence type="ECO:0000256" key="9">
    <source>
        <dbReference type="SAM" id="MobiDB-lite"/>
    </source>
</evidence>